<name>A0A971M541_9BACT</name>
<sequence length="44" mass="5397">DFEFDTIYVNGSNNLPNLKLDDENWKVRLIEEEFMKRMWNGEDM</sequence>
<evidence type="ECO:0000313" key="2">
    <source>
        <dbReference type="Proteomes" id="UP000777265"/>
    </source>
</evidence>
<dbReference type="Proteomes" id="UP000777265">
    <property type="component" value="Unassembled WGS sequence"/>
</dbReference>
<feature type="non-terminal residue" evidence="1">
    <location>
        <position position="1"/>
    </location>
</feature>
<gene>
    <name evidence="1" type="ORF">GXY80_07220</name>
</gene>
<evidence type="ECO:0000313" key="1">
    <source>
        <dbReference type="EMBL" id="NLW35256.1"/>
    </source>
</evidence>
<comment type="caution">
    <text evidence="1">The sequence shown here is derived from an EMBL/GenBank/DDBJ whole genome shotgun (WGS) entry which is preliminary data.</text>
</comment>
<dbReference type="EMBL" id="JAAYEE010000117">
    <property type="protein sequence ID" value="NLW35256.1"/>
    <property type="molecule type" value="Genomic_DNA"/>
</dbReference>
<accession>A0A971M541</accession>
<organism evidence="1 2">
    <name type="scientific">Syntrophorhabdus aromaticivorans</name>
    <dbReference type="NCBI Taxonomy" id="328301"/>
    <lineage>
        <taxon>Bacteria</taxon>
        <taxon>Pseudomonadati</taxon>
        <taxon>Thermodesulfobacteriota</taxon>
        <taxon>Syntrophorhabdia</taxon>
        <taxon>Syntrophorhabdales</taxon>
        <taxon>Syntrophorhabdaceae</taxon>
        <taxon>Syntrophorhabdus</taxon>
    </lineage>
</organism>
<protein>
    <submittedName>
        <fullName evidence="1">Uncharacterized protein</fullName>
    </submittedName>
</protein>
<reference evidence="1" key="1">
    <citation type="journal article" date="2020" name="Biotechnol. Biofuels">
        <title>New insights from the biogas microbiome by comprehensive genome-resolved metagenomics of nearly 1600 species originating from multiple anaerobic digesters.</title>
        <authorList>
            <person name="Campanaro S."/>
            <person name="Treu L."/>
            <person name="Rodriguez-R L.M."/>
            <person name="Kovalovszki A."/>
            <person name="Ziels R.M."/>
            <person name="Maus I."/>
            <person name="Zhu X."/>
            <person name="Kougias P.G."/>
            <person name="Basile A."/>
            <person name="Luo G."/>
            <person name="Schluter A."/>
            <person name="Konstantinidis K.T."/>
            <person name="Angelidaki I."/>
        </authorList>
    </citation>
    <scope>NUCLEOTIDE SEQUENCE</scope>
    <source>
        <strain evidence="1">AS06rmzACSIP_7</strain>
    </source>
</reference>
<reference evidence="1" key="2">
    <citation type="submission" date="2020-01" db="EMBL/GenBank/DDBJ databases">
        <authorList>
            <person name="Campanaro S."/>
        </authorList>
    </citation>
    <scope>NUCLEOTIDE SEQUENCE</scope>
    <source>
        <strain evidence="1">AS06rmzACSIP_7</strain>
    </source>
</reference>
<proteinExistence type="predicted"/>
<dbReference type="AlphaFoldDB" id="A0A971M541"/>